<dbReference type="RefSeq" id="WP_196956061.1">
    <property type="nucleotide sequence ID" value="NZ_JADWYK010000010.1"/>
</dbReference>
<proteinExistence type="predicted"/>
<protein>
    <submittedName>
        <fullName evidence="1">Uncharacterized protein</fullName>
    </submittedName>
</protein>
<comment type="caution">
    <text evidence="1">The sequence shown here is derived from an EMBL/GenBank/DDBJ whole genome shotgun (WGS) entry which is preliminary data.</text>
</comment>
<keyword evidence="2" id="KW-1185">Reference proteome</keyword>
<accession>A0ABS0L4H3</accession>
<evidence type="ECO:0000313" key="2">
    <source>
        <dbReference type="Proteomes" id="UP000601099"/>
    </source>
</evidence>
<organism evidence="1 2">
    <name type="scientific">Hymenobacter guriensis</name>
    <dbReference type="NCBI Taxonomy" id="2793065"/>
    <lineage>
        <taxon>Bacteria</taxon>
        <taxon>Pseudomonadati</taxon>
        <taxon>Bacteroidota</taxon>
        <taxon>Cytophagia</taxon>
        <taxon>Cytophagales</taxon>
        <taxon>Hymenobacteraceae</taxon>
        <taxon>Hymenobacter</taxon>
    </lineage>
</organism>
<dbReference type="EMBL" id="JADWYK010000010">
    <property type="protein sequence ID" value="MBG8555041.1"/>
    <property type="molecule type" value="Genomic_DNA"/>
</dbReference>
<dbReference type="Proteomes" id="UP000601099">
    <property type="component" value="Unassembled WGS sequence"/>
</dbReference>
<name>A0ABS0L4H3_9BACT</name>
<sequence length="213" mass="23693">MPLTIESHNFVHPPQVYFPNALPNANLASSVDIKLKSYWIKEAARRVCIQFVEVNTFKRTHFSASIKSQGPTAEVIASAAQNAKVKEAAARAALSARIRSYANLQEGWDGYNANAVHESAIINCEALVNNLPFDIIDKFSINDIYPTPNGTITIEIGDSENYFVIDTGKAQVLYYFRFEDNLKGLDEAVDFTADVVEKISELFTEFQSCFTPA</sequence>
<gene>
    <name evidence="1" type="ORF">I5L79_15920</name>
</gene>
<evidence type="ECO:0000313" key="1">
    <source>
        <dbReference type="EMBL" id="MBG8555041.1"/>
    </source>
</evidence>
<reference evidence="1 2" key="1">
    <citation type="submission" date="2020-11" db="EMBL/GenBank/DDBJ databases">
        <title>Hymenobacter sp.</title>
        <authorList>
            <person name="Kim M.K."/>
        </authorList>
    </citation>
    <scope>NUCLEOTIDE SEQUENCE [LARGE SCALE GENOMIC DNA]</scope>
    <source>
        <strain evidence="1 2">BT594</strain>
    </source>
</reference>